<protein>
    <submittedName>
        <fullName evidence="2">Uncharacterized protein</fullName>
    </submittedName>
</protein>
<dbReference type="Proteomes" id="UP001331515">
    <property type="component" value="Unassembled WGS sequence"/>
</dbReference>
<comment type="caution">
    <text evidence="2">The sequence shown here is derived from an EMBL/GenBank/DDBJ whole genome shotgun (WGS) entry which is preliminary data.</text>
</comment>
<evidence type="ECO:0000313" key="3">
    <source>
        <dbReference type="Proteomes" id="UP001331515"/>
    </source>
</evidence>
<evidence type="ECO:0000256" key="1">
    <source>
        <dbReference type="SAM" id="MobiDB-lite"/>
    </source>
</evidence>
<keyword evidence="3" id="KW-1185">Reference proteome</keyword>
<organism evidence="2 3">
    <name type="scientific">Champsocephalus gunnari</name>
    <name type="common">Mackerel icefish</name>
    <dbReference type="NCBI Taxonomy" id="52237"/>
    <lineage>
        <taxon>Eukaryota</taxon>
        <taxon>Metazoa</taxon>
        <taxon>Chordata</taxon>
        <taxon>Craniata</taxon>
        <taxon>Vertebrata</taxon>
        <taxon>Euteleostomi</taxon>
        <taxon>Actinopterygii</taxon>
        <taxon>Neopterygii</taxon>
        <taxon>Teleostei</taxon>
        <taxon>Neoteleostei</taxon>
        <taxon>Acanthomorphata</taxon>
        <taxon>Eupercaria</taxon>
        <taxon>Perciformes</taxon>
        <taxon>Notothenioidei</taxon>
        <taxon>Channichthyidae</taxon>
        <taxon>Champsocephalus</taxon>
    </lineage>
</organism>
<name>A0AAN8HY15_CHAGU</name>
<feature type="region of interest" description="Disordered" evidence="1">
    <location>
        <begin position="1"/>
        <end position="26"/>
    </location>
</feature>
<gene>
    <name evidence="2" type="ORF">CgunFtcFv8_004249</name>
</gene>
<dbReference type="EMBL" id="JAURVH010001515">
    <property type="protein sequence ID" value="KAK5932556.1"/>
    <property type="molecule type" value="Genomic_DNA"/>
</dbReference>
<reference evidence="2 3" key="1">
    <citation type="journal article" date="2023" name="Mol. Biol. Evol.">
        <title>Genomics of Secondarily Temperate Adaptation in the Only Non-Antarctic Icefish.</title>
        <authorList>
            <person name="Rivera-Colon A.G."/>
            <person name="Rayamajhi N."/>
            <person name="Minhas B.F."/>
            <person name="Madrigal G."/>
            <person name="Bilyk K.T."/>
            <person name="Yoon V."/>
            <person name="Hune M."/>
            <person name="Gregory S."/>
            <person name="Cheng C.H.C."/>
            <person name="Catchen J.M."/>
        </authorList>
    </citation>
    <scope>NUCLEOTIDE SEQUENCE [LARGE SCALE GENOMIC DNA]</scope>
    <source>
        <tissue evidence="2">White muscle</tissue>
    </source>
</reference>
<dbReference type="AlphaFoldDB" id="A0AAN8HY15"/>
<proteinExistence type="predicted"/>
<evidence type="ECO:0000313" key="2">
    <source>
        <dbReference type="EMBL" id="KAK5932556.1"/>
    </source>
</evidence>
<sequence length="92" mass="10019">MEDNASVVDERASESGRVHGGGTGRMGSRWQWLCPISTTEGGLKMATGPPHINSIQGDALSSRQRDTFLTTSKPPLFQPPHRTTLEMLKSII</sequence>
<accession>A0AAN8HY15</accession>
<feature type="compositionally biased region" description="Basic and acidic residues" evidence="1">
    <location>
        <begin position="8"/>
        <end position="17"/>
    </location>
</feature>